<evidence type="ECO:0000313" key="1">
    <source>
        <dbReference type="EMBL" id="KAH6929426.1"/>
    </source>
</evidence>
<proteinExistence type="predicted"/>
<reference evidence="1" key="1">
    <citation type="submission" date="2020-05" db="EMBL/GenBank/DDBJ databases">
        <title>Large-scale comparative analyses of tick genomes elucidate their genetic diversity and vector capacities.</title>
        <authorList>
            <person name="Jia N."/>
            <person name="Wang J."/>
            <person name="Shi W."/>
            <person name="Du L."/>
            <person name="Sun Y."/>
            <person name="Zhan W."/>
            <person name="Jiang J."/>
            <person name="Wang Q."/>
            <person name="Zhang B."/>
            <person name="Ji P."/>
            <person name="Sakyi L.B."/>
            <person name="Cui X."/>
            <person name="Yuan T."/>
            <person name="Jiang B."/>
            <person name="Yang W."/>
            <person name="Lam T.T.-Y."/>
            <person name="Chang Q."/>
            <person name="Ding S."/>
            <person name="Wang X."/>
            <person name="Zhu J."/>
            <person name="Ruan X."/>
            <person name="Zhao L."/>
            <person name="Wei J."/>
            <person name="Que T."/>
            <person name="Du C."/>
            <person name="Cheng J."/>
            <person name="Dai P."/>
            <person name="Han X."/>
            <person name="Huang E."/>
            <person name="Gao Y."/>
            <person name="Liu J."/>
            <person name="Shao H."/>
            <person name="Ye R."/>
            <person name="Li L."/>
            <person name="Wei W."/>
            <person name="Wang X."/>
            <person name="Wang C."/>
            <person name="Yang T."/>
            <person name="Huo Q."/>
            <person name="Li W."/>
            <person name="Guo W."/>
            <person name="Chen H."/>
            <person name="Zhou L."/>
            <person name="Ni X."/>
            <person name="Tian J."/>
            <person name="Zhou Y."/>
            <person name="Sheng Y."/>
            <person name="Liu T."/>
            <person name="Pan Y."/>
            <person name="Xia L."/>
            <person name="Li J."/>
            <person name="Zhao F."/>
            <person name="Cao W."/>
        </authorList>
    </citation>
    <scope>NUCLEOTIDE SEQUENCE</scope>
    <source>
        <strain evidence="1">Hyas-2018</strain>
    </source>
</reference>
<gene>
    <name evidence="1" type="ORF">HPB50_000187</name>
</gene>
<organism evidence="1 2">
    <name type="scientific">Hyalomma asiaticum</name>
    <name type="common">Tick</name>
    <dbReference type="NCBI Taxonomy" id="266040"/>
    <lineage>
        <taxon>Eukaryota</taxon>
        <taxon>Metazoa</taxon>
        <taxon>Ecdysozoa</taxon>
        <taxon>Arthropoda</taxon>
        <taxon>Chelicerata</taxon>
        <taxon>Arachnida</taxon>
        <taxon>Acari</taxon>
        <taxon>Parasitiformes</taxon>
        <taxon>Ixodida</taxon>
        <taxon>Ixodoidea</taxon>
        <taxon>Ixodidae</taxon>
        <taxon>Hyalomminae</taxon>
        <taxon>Hyalomma</taxon>
    </lineage>
</organism>
<evidence type="ECO:0000313" key="2">
    <source>
        <dbReference type="Proteomes" id="UP000821845"/>
    </source>
</evidence>
<dbReference type="EMBL" id="CM023485">
    <property type="protein sequence ID" value="KAH6929426.1"/>
    <property type="molecule type" value="Genomic_DNA"/>
</dbReference>
<keyword evidence="2" id="KW-1185">Reference proteome</keyword>
<comment type="caution">
    <text evidence="1">The sequence shown here is derived from an EMBL/GenBank/DDBJ whole genome shotgun (WGS) entry which is preliminary data.</text>
</comment>
<sequence length="104" mass="11487">MDRISGLHFLVDTAAEVSVLPASKEDCSSKQRKPMLRAANSTVWPAVSHTRPRAVAQISMGLRRQSAHSRLGLPNPFRPRRHHASPLPQFGHDAPLHHWGSVAC</sequence>
<accession>A0ACB7S5V6</accession>
<dbReference type="Proteomes" id="UP000821845">
    <property type="component" value="Chromosome 5"/>
</dbReference>
<protein>
    <submittedName>
        <fullName evidence="1">Uncharacterized protein</fullName>
    </submittedName>
</protein>
<name>A0ACB7S5V6_HYAAI</name>